<keyword evidence="3" id="KW-0645">Protease</keyword>
<dbReference type="AlphaFoldDB" id="A0A833HNC2"/>
<dbReference type="InterPro" id="IPR021109">
    <property type="entry name" value="Peptidase_aspartic_dom_sf"/>
</dbReference>
<proteinExistence type="predicted"/>
<dbReference type="GO" id="GO:0004190">
    <property type="term" value="F:aspartic-type endopeptidase activity"/>
    <property type="evidence" value="ECO:0007669"/>
    <property type="project" value="InterPro"/>
</dbReference>
<dbReference type="Proteomes" id="UP000465601">
    <property type="component" value="Unassembled WGS sequence"/>
</dbReference>
<accession>A0A833HNC2</accession>
<protein>
    <submittedName>
        <fullName evidence="3">Aspartyl protease</fullName>
    </submittedName>
</protein>
<dbReference type="OrthoDB" id="463626at2"/>
<organism evidence="3 4">
    <name type="scientific">Alkaliphilus serpentinus</name>
    <dbReference type="NCBI Taxonomy" id="1482731"/>
    <lineage>
        <taxon>Bacteria</taxon>
        <taxon>Bacillati</taxon>
        <taxon>Bacillota</taxon>
        <taxon>Clostridia</taxon>
        <taxon>Peptostreptococcales</taxon>
        <taxon>Natronincolaceae</taxon>
        <taxon>Alkaliphilus</taxon>
    </lineage>
</organism>
<evidence type="ECO:0000256" key="1">
    <source>
        <dbReference type="ARBA" id="ARBA00022801"/>
    </source>
</evidence>
<name>A0A833HNC2_9FIRM</name>
<evidence type="ECO:0000313" key="4">
    <source>
        <dbReference type="Proteomes" id="UP000465601"/>
    </source>
</evidence>
<gene>
    <name evidence="3" type="ORF">F8153_09205</name>
</gene>
<dbReference type="RefSeq" id="WP_151866065.1">
    <property type="nucleotide sequence ID" value="NZ_WBZB01000032.1"/>
</dbReference>
<keyword evidence="4" id="KW-1185">Reference proteome</keyword>
<evidence type="ECO:0000313" key="3">
    <source>
        <dbReference type="EMBL" id="KAB3529400.1"/>
    </source>
</evidence>
<feature type="domain" description="Peptidase A2" evidence="2">
    <location>
        <begin position="26"/>
        <end position="109"/>
    </location>
</feature>
<dbReference type="Gene3D" id="2.40.70.10">
    <property type="entry name" value="Acid Proteases"/>
    <property type="match status" value="1"/>
</dbReference>
<dbReference type="GO" id="GO:0006508">
    <property type="term" value="P:proteolysis"/>
    <property type="evidence" value="ECO:0007669"/>
    <property type="project" value="UniProtKB-KW"/>
</dbReference>
<dbReference type="PROSITE" id="PS50175">
    <property type="entry name" value="ASP_PROT_RETROV"/>
    <property type="match status" value="1"/>
</dbReference>
<dbReference type="SUPFAM" id="SSF50630">
    <property type="entry name" value="Acid proteases"/>
    <property type="match status" value="1"/>
</dbReference>
<dbReference type="Pfam" id="PF13975">
    <property type="entry name" value="gag-asp_proteas"/>
    <property type="match status" value="1"/>
</dbReference>
<reference evidence="3 4" key="1">
    <citation type="submission" date="2019-10" db="EMBL/GenBank/DDBJ databases">
        <title>Alkaliphilus serpentinus sp. nov. and Alkaliphilus pronyensis sp. nov., two novel anaerobic alkaliphilic species isolated from the serpentinized-hosted hydrothermal field of the Prony Bay (New Caledonia).</title>
        <authorList>
            <person name="Postec A."/>
        </authorList>
    </citation>
    <scope>NUCLEOTIDE SEQUENCE [LARGE SCALE GENOMIC DNA]</scope>
    <source>
        <strain evidence="3 4">LacT</strain>
    </source>
</reference>
<evidence type="ECO:0000259" key="2">
    <source>
        <dbReference type="PROSITE" id="PS50175"/>
    </source>
</evidence>
<comment type="caution">
    <text evidence="3">The sequence shown here is derived from an EMBL/GenBank/DDBJ whole genome shotgun (WGS) entry which is preliminary data.</text>
</comment>
<dbReference type="EMBL" id="WBZB01000032">
    <property type="protein sequence ID" value="KAB3529400.1"/>
    <property type="molecule type" value="Genomic_DNA"/>
</dbReference>
<keyword evidence="1" id="KW-0378">Hydrolase</keyword>
<dbReference type="InterPro" id="IPR001995">
    <property type="entry name" value="Peptidase_A2_cat"/>
</dbReference>
<sequence>MKLEFRDGLIYTSIQVVYKGRTKEIKNVVIDTGAAETIISPDVVEELGVIAEPTDKVKSFYGVGGSLHNFFTKMVDEIILDKKKLSNIKVDFGMIDPRGCINGLMGLDLLMKIGAVIDLKELSIRVDK</sequence>